<protein>
    <recommendedName>
        <fullName evidence="3">Phasin protein</fullName>
    </recommendedName>
</protein>
<accession>A0A1I7F1H6</accession>
<organism evidence="1 2">
    <name type="scientific">Halomonas korlensis</name>
    <dbReference type="NCBI Taxonomy" id="463301"/>
    <lineage>
        <taxon>Bacteria</taxon>
        <taxon>Pseudomonadati</taxon>
        <taxon>Pseudomonadota</taxon>
        <taxon>Gammaproteobacteria</taxon>
        <taxon>Oceanospirillales</taxon>
        <taxon>Halomonadaceae</taxon>
        <taxon>Halomonas</taxon>
    </lineage>
</organism>
<reference evidence="2" key="1">
    <citation type="submission" date="2016-10" db="EMBL/GenBank/DDBJ databases">
        <authorList>
            <person name="Varghese N."/>
            <person name="Submissions S."/>
        </authorList>
    </citation>
    <scope>NUCLEOTIDE SEQUENCE [LARGE SCALE GENOMIC DNA]</scope>
    <source>
        <strain evidence="2">CGMCC 1.6981</strain>
    </source>
</reference>
<sequence length="119" mass="13799">MSKARSRDANTPAAPSTQMFEWWQEQWAQNANPIARMQLAWMESLTQAMQFEAEFLAAMAENGVKMANCFHGEEAPKTPGELHNCYQKLLKHATEAHMERMEKASSLTHDFRKRIWEEI</sequence>
<evidence type="ECO:0000313" key="1">
    <source>
        <dbReference type="EMBL" id="SFU30017.1"/>
    </source>
</evidence>
<dbReference type="OrthoDB" id="6166816at2"/>
<gene>
    <name evidence="1" type="ORF">SAMN04487955_101170</name>
</gene>
<evidence type="ECO:0000313" key="2">
    <source>
        <dbReference type="Proteomes" id="UP000198693"/>
    </source>
</evidence>
<proteinExistence type="predicted"/>
<dbReference type="RefSeq" id="WP_089791967.1">
    <property type="nucleotide sequence ID" value="NZ_FPBP01000001.1"/>
</dbReference>
<dbReference type="AlphaFoldDB" id="A0A1I7F1H6"/>
<keyword evidence="2" id="KW-1185">Reference proteome</keyword>
<name>A0A1I7F1H6_9GAMM</name>
<evidence type="ECO:0008006" key="3">
    <source>
        <dbReference type="Google" id="ProtNLM"/>
    </source>
</evidence>
<dbReference type="EMBL" id="FPBP01000001">
    <property type="protein sequence ID" value="SFU30017.1"/>
    <property type="molecule type" value="Genomic_DNA"/>
</dbReference>
<dbReference type="Proteomes" id="UP000198693">
    <property type="component" value="Unassembled WGS sequence"/>
</dbReference>